<gene>
    <name evidence="5" type="ORF">EHSB41UT_04551</name>
</gene>
<keyword evidence="6" id="KW-1185">Reference proteome</keyword>
<comment type="subcellular location">
    <subcellularLocation>
        <location evidence="1">Cell membrane</location>
    </subcellularLocation>
</comment>
<dbReference type="GO" id="GO:0005886">
    <property type="term" value="C:plasma membrane"/>
    <property type="evidence" value="ECO:0007669"/>
    <property type="project" value="UniProtKB-SubCell"/>
</dbReference>
<evidence type="ECO:0000256" key="1">
    <source>
        <dbReference type="ARBA" id="ARBA00004236"/>
    </source>
</evidence>
<protein>
    <submittedName>
        <fullName evidence="5">SdiA-regulated</fullName>
    </submittedName>
</protein>
<keyword evidence="3" id="KW-1003">Cell membrane</keyword>
<dbReference type="Pfam" id="PF06977">
    <property type="entry name" value="SdiA-regulated"/>
    <property type="match status" value="1"/>
</dbReference>
<dbReference type="CDD" id="cd09971">
    <property type="entry name" value="SdiA-regulated"/>
    <property type="match status" value="1"/>
</dbReference>
<evidence type="ECO:0000313" key="5">
    <source>
        <dbReference type="EMBL" id="SMA50734.1"/>
    </source>
</evidence>
<sequence>MGMAVMAATLTLVHETDADDLLYGLYLEKQLTPEEREGAVWLPDYQLVSQVELLGIDDNASGLTWNPQTETLFAVLNGPNQVLELSQSGDVLRRIPLNGFQDVEAITWIGGDNYVVADERYQSLVTIQVTPDTKEIDRTNLESVTIGIGAGTNKGFEGLAWDSQDNSIYVVRERDPMQLMKISGLHNQSRHQFGVHVDARLEETVRSNNEDLSGLHIDPRSGHLLVLSDESNLVTEIDKTGKPISYMELFEGWHGLDEEVPQAEGLTMDDNGDIYILSEPNHFYRFSKAG</sequence>
<proteinExistence type="inferred from homology"/>
<evidence type="ECO:0000256" key="4">
    <source>
        <dbReference type="ARBA" id="ARBA00023136"/>
    </source>
</evidence>
<comment type="similarity">
    <text evidence="2">Belongs to the YjiK family.</text>
</comment>
<dbReference type="Gene3D" id="2.120.10.30">
    <property type="entry name" value="TolB, C-terminal domain"/>
    <property type="match status" value="1"/>
</dbReference>
<reference evidence="5 6" key="1">
    <citation type="submission" date="2017-03" db="EMBL/GenBank/DDBJ databases">
        <authorList>
            <person name="Afonso C.L."/>
            <person name="Miller P.J."/>
            <person name="Scott M.A."/>
            <person name="Spackman E."/>
            <person name="Goraichik I."/>
            <person name="Dimitrov K.M."/>
            <person name="Suarez D.L."/>
            <person name="Swayne D.E."/>
        </authorList>
    </citation>
    <scope>NUCLEOTIDE SEQUENCE [LARGE SCALE GENOMIC DNA]</scope>
    <source>
        <strain evidence="5">SB41UT1</strain>
    </source>
</reference>
<name>A0A1X7AQZ7_9GAMM</name>
<accession>A0A1X7AQZ7</accession>
<keyword evidence="4" id="KW-0472">Membrane</keyword>
<evidence type="ECO:0000256" key="2">
    <source>
        <dbReference type="ARBA" id="ARBA00009852"/>
    </source>
</evidence>
<dbReference type="InterPro" id="IPR011042">
    <property type="entry name" value="6-blade_b-propeller_TolB-like"/>
</dbReference>
<evidence type="ECO:0000256" key="3">
    <source>
        <dbReference type="ARBA" id="ARBA00022475"/>
    </source>
</evidence>
<evidence type="ECO:0000313" key="6">
    <source>
        <dbReference type="Proteomes" id="UP000196573"/>
    </source>
</evidence>
<dbReference type="SUPFAM" id="SSF50956">
    <property type="entry name" value="Thermostable phytase (3-phytase)"/>
    <property type="match status" value="1"/>
</dbReference>
<dbReference type="Proteomes" id="UP000196573">
    <property type="component" value="Unassembled WGS sequence"/>
</dbReference>
<dbReference type="InterPro" id="IPR009722">
    <property type="entry name" value="YjiK/CarP"/>
</dbReference>
<dbReference type="EMBL" id="FWPT01000015">
    <property type="protein sequence ID" value="SMA50734.1"/>
    <property type="molecule type" value="Genomic_DNA"/>
</dbReference>
<dbReference type="AlphaFoldDB" id="A0A1X7AQZ7"/>
<organism evidence="5 6">
    <name type="scientific">Parendozoicomonas haliclonae</name>
    <dbReference type="NCBI Taxonomy" id="1960125"/>
    <lineage>
        <taxon>Bacteria</taxon>
        <taxon>Pseudomonadati</taxon>
        <taxon>Pseudomonadota</taxon>
        <taxon>Gammaproteobacteria</taxon>
        <taxon>Oceanospirillales</taxon>
        <taxon>Endozoicomonadaceae</taxon>
        <taxon>Parendozoicomonas</taxon>
    </lineage>
</organism>